<evidence type="ECO:0000256" key="1">
    <source>
        <dbReference type="SAM" id="MobiDB-lite"/>
    </source>
</evidence>
<accession>A0A4Y2HL95</accession>
<reference evidence="2 3" key="1">
    <citation type="journal article" date="2019" name="Sci. Rep.">
        <title>Orb-weaving spider Araneus ventricosus genome elucidates the spidroin gene catalogue.</title>
        <authorList>
            <person name="Kono N."/>
            <person name="Nakamura H."/>
            <person name="Ohtoshi R."/>
            <person name="Moran D.A.P."/>
            <person name="Shinohara A."/>
            <person name="Yoshida Y."/>
            <person name="Fujiwara M."/>
            <person name="Mori M."/>
            <person name="Tomita M."/>
            <person name="Arakawa K."/>
        </authorList>
    </citation>
    <scope>NUCLEOTIDE SEQUENCE [LARGE SCALE GENOMIC DNA]</scope>
</reference>
<name>A0A4Y2HL95_ARAVE</name>
<feature type="region of interest" description="Disordered" evidence="1">
    <location>
        <begin position="1"/>
        <end position="64"/>
    </location>
</feature>
<evidence type="ECO:0000313" key="2">
    <source>
        <dbReference type="EMBL" id="GBM65823.1"/>
    </source>
</evidence>
<sequence length="155" mass="17476">MDRHARPTRGGILLSMRSRKQTERRQLLMESSLTYPRGKEKQKSKAEGGGEVKLERRPDTGYLGVVKPVTSEEDVPLRGEKESSMFDGKSGKLVTAPLKYPRLVSGTIPSQIPNCASYMSSSTFSRENLEIKKNEIRTTKRRKGSPGKHDRKEEI</sequence>
<feature type="region of interest" description="Disordered" evidence="1">
    <location>
        <begin position="129"/>
        <end position="155"/>
    </location>
</feature>
<feature type="compositionally biased region" description="Basic and acidic residues" evidence="1">
    <location>
        <begin position="129"/>
        <end position="138"/>
    </location>
</feature>
<feature type="compositionally biased region" description="Basic and acidic residues" evidence="1">
    <location>
        <begin position="37"/>
        <end position="59"/>
    </location>
</feature>
<dbReference type="Proteomes" id="UP000499080">
    <property type="component" value="Unassembled WGS sequence"/>
</dbReference>
<dbReference type="EMBL" id="BGPR01001997">
    <property type="protein sequence ID" value="GBM65823.1"/>
    <property type="molecule type" value="Genomic_DNA"/>
</dbReference>
<organism evidence="2 3">
    <name type="scientific">Araneus ventricosus</name>
    <name type="common">Orbweaver spider</name>
    <name type="synonym">Epeira ventricosa</name>
    <dbReference type="NCBI Taxonomy" id="182803"/>
    <lineage>
        <taxon>Eukaryota</taxon>
        <taxon>Metazoa</taxon>
        <taxon>Ecdysozoa</taxon>
        <taxon>Arthropoda</taxon>
        <taxon>Chelicerata</taxon>
        <taxon>Arachnida</taxon>
        <taxon>Araneae</taxon>
        <taxon>Araneomorphae</taxon>
        <taxon>Entelegynae</taxon>
        <taxon>Araneoidea</taxon>
        <taxon>Araneidae</taxon>
        <taxon>Araneus</taxon>
    </lineage>
</organism>
<comment type="caution">
    <text evidence="2">The sequence shown here is derived from an EMBL/GenBank/DDBJ whole genome shotgun (WGS) entry which is preliminary data.</text>
</comment>
<keyword evidence="3" id="KW-1185">Reference proteome</keyword>
<proteinExistence type="predicted"/>
<gene>
    <name evidence="2" type="ORF">AVEN_12882_1</name>
</gene>
<protein>
    <submittedName>
        <fullName evidence="2">Uncharacterized protein</fullName>
    </submittedName>
</protein>
<evidence type="ECO:0000313" key="3">
    <source>
        <dbReference type="Proteomes" id="UP000499080"/>
    </source>
</evidence>
<dbReference type="AlphaFoldDB" id="A0A4Y2HL95"/>